<name>A0A0B7MJ69_9CAUD</name>
<accession>A0A0B7MJ69</accession>
<feature type="transmembrane region" description="Helical" evidence="1">
    <location>
        <begin position="6"/>
        <end position="31"/>
    </location>
</feature>
<gene>
    <name evidence="2" type="ORF">BN201_0106</name>
</gene>
<evidence type="ECO:0000313" key="2">
    <source>
        <dbReference type="EMBL" id="CEO90709.1"/>
    </source>
</evidence>
<dbReference type="EMBL" id="HE978309">
    <property type="protein sequence ID" value="CEO90709.1"/>
    <property type="molecule type" value="Genomic_DNA"/>
</dbReference>
<reference evidence="2 3" key="1">
    <citation type="submission" date="2012-08" db="EMBL/GenBank/DDBJ databases">
        <title>Selection and characterization of a candidate therapeutic bacteriophage that lyses the German Escherichia coli O104:H4 outbreak strain.</title>
        <authorList>
            <person name="Merabishvilli M."/>
            <person name="De Vos D."/>
            <person name="Verbeken G."/>
            <person name="Kropinski A."/>
            <person name="Vandenheuvel D."/>
            <person name="Lavigne R."/>
            <person name="Wattiau P."/>
            <person name="Mast J."/>
            <person name="Ragimbeau C."/>
            <person name="Mossong J."/>
            <person name="Scheres J."/>
            <person name="Chanishvili N."/>
            <person name="Vaneechoutte M."/>
            <person name="Pirnay J.P."/>
        </authorList>
    </citation>
    <scope>NUCLEOTIDE SEQUENCE [LARGE SCALE GENOMIC DNA]</scope>
</reference>
<keyword evidence="1" id="KW-0812">Transmembrane</keyword>
<protein>
    <submittedName>
        <fullName evidence="2">Uncharacterized protein</fullName>
    </submittedName>
</protein>
<proteinExistence type="predicted"/>
<dbReference type="GeneID" id="23301146"/>
<dbReference type="KEGG" id="vg:23301146"/>
<sequence>MNKYMFWATLAYVVIAVVWGFCVIVASLIWWESLGAGCLISGASCLITGVIVGFLVSED</sequence>
<evidence type="ECO:0000256" key="1">
    <source>
        <dbReference type="SAM" id="Phobius"/>
    </source>
</evidence>
<keyword evidence="3" id="KW-1185">Reference proteome</keyword>
<dbReference type="Proteomes" id="UP000203896">
    <property type="component" value="Segment"/>
</dbReference>
<keyword evidence="1" id="KW-0472">Membrane</keyword>
<dbReference type="RefSeq" id="YP_009118789.1">
    <property type="nucleotide sequence ID" value="NC_025425.1"/>
</dbReference>
<evidence type="ECO:0000313" key="3">
    <source>
        <dbReference type="Proteomes" id="UP000203896"/>
    </source>
</evidence>
<feature type="transmembrane region" description="Helical" evidence="1">
    <location>
        <begin position="38"/>
        <end position="56"/>
    </location>
</feature>
<organism evidence="2 3">
    <name type="scientific">Enterobacteria phage GEC-3S</name>
    <dbReference type="NCBI Taxonomy" id="1222338"/>
    <lineage>
        <taxon>Viruses</taxon>
        <taxon>Duplodnaviria</taxon>
        <taxon>Heunggongvirae</taxon>
        <taxon>Uroviricota</taxon>
        <taxon>Caudoviricetes</taxon>
        <taxon>Pantevenvirales</taxon>
        <taxon>Straboviridae</taxon>
        <taxon>Krischvirus</taxon>
        <taxon>Krischvirus gec3s</taxon>
    </lineage>
</organism>
<keyword evidence="1" id="KW-1133">Transmembrane helix</keyword>